<feature type="domain" description="PI-PLC Y-box" evidence="9">
    <location>
        <begin position="406"/>
        <end position="521"/>
    </location>
</feature>
<dbReference type="InterPro" id="IPR000909">
    <property type="entry name" value="PLipase_C_PInositol-sp_X_dom"/>
</dbReference>
<reference evidence="10 11" key="1">
    <citation type="journal article" date="2011" name="Nat. Biotechnol.">
        <title>Comparative genomic analysis of the thermophilic biomass-degrading fungi Myceliophthora thermophila and Thielavia terrestris.</title>
        <authorList>
            <person name="Berka R.M."/>
            <person name="Grigoriev I.V."/>
            <person name="Otillar R."/>
            <person name="Salamov A."/>
            <person name="Grimwood J."/>
            <person name="Reid I."/>
            <person name="Ishmael N."/>
            <person name="John T."/>
            <person name="Darmond C."/>
            <person name="Moisan M.-C."/>
            <person name="Henrissat B."/>
            <person name="Coutinho P.M."/>
            <person name="Lombard V."/>
            <person name="Natvig D.O."/>
            <person name="Lindquist E."/>
            <person name="Schmutz J."/>
            <person name="Lucas S."/>
            <person name="Harris P."/>
            <person name="Powlowski J."/>
            <person name="Bellemare A."/>
            <person name="Taylor D."/>
            <person name="Butler G."/>
            <person name="de Vries R.P."/>
            <person name="Allijn I.E."/>
            <person name="van den Brink J."/>
            <person name="Ushinsky S."/>
            <person name="Storms R."/>
            <person name="Powell A.J."/>
            <person name="Paulsen I.T."/>
            <person name="Elbourne L.D.H."/>
            <person name="Baker S.E."/>
            <person name="Magnuson J."/>
            <person name="LaBoissiere S."/>
            <person name="Clutterbuck A.J."/>
            <person name="Martinez D."/>
            <person name="Wogulis M."/>
            <person name="de Leon A.L."/>
            <person name="Rey M.W."/>
            <person name="Tsang A."/>
        </authorList>
    </citation>
    <scope>NUCLEOTIDE SEQUENCE [LARGE SCALE GENOMIC DNA]</scope>
    <source>
        <strain evidence="11">ATCC 38088 / NRRL 8126</strain>
    </source>
</reference>
<keyword evidence="11" id="KW-1185">Reference proteome</keyword>
<dbReference type="Pfam" id="PF00388">
    <property type="entry name" value="PI-PLC-X"/>
    <property type="match status" value="1"/>
</dbReference>
<dbReference type="GO" id="GO:0048015">
    <property type="term" value="P:phosphatidylinositol-mediated signaling"/>
    <property type="evidence" value="ECO:0007669"/>
    <property type="project" value="TreeGrafter"/>
</dbReference>
<dbReference type="EMBL" id="CP003010">
    <property type="protein sequence ID" value="AEO65143.1"/>
    <property type="molecule type" value="Genomic_DNA"/>
</dbReference>
<dbReference type="SMART" id="SM00149">
    <property type="entry name" value="PLCYc"/>
    <property type="match status" value="1"/>
</dbReference>
<dbReference type="SUPFAM" id="SSF51695">
    <property type="entry name" value="PLC-like phosphodiesterases"/>
    <property type="match status" value="1"/>
</dbReference>
<comment type="catalytic activity">
    <reaction evidence="1 7">
        <text>a 1,2-diacyl-sn-glycero-3-phospho-(1D-myo-inositol-4,5-bisphosphate) + H2O = 1D-myo-inositol 1,4,5-trisphosphate + a 1,2-diacyl-sn-glycerol + H(+)</text>
        <dbReference type="Rhea" id="RHEA:33179"/>
        <dbReference type="ChEBI" id="CHEBI:15377"/>
        <dbReference type="ChEBI" id="CHEBI:15378"/>
        <dbReference type="ChEBI" id="CHEBI:17815"/>
        <dbReference type="ChEBI" id="CHEBI:58456"/>
        <dbReference type="ChEBI" id="CHEBI:203600"/>
        <dbReference type="EC" id="3.1.4.11"/>
    </reaction>
</comment>
<organism evidence="10 11">
    <name type="scientific">Thermothielavioides terrestris (strain ATCC 38088 / NRRL 8126)</name>
    <name type="common">Thielavia terrestris</name>
    <dbReference type="NCBI Taxonomy" id="578455"/>
    <lineage>
        <taxon>Eukaryota</taxon>
        <taxon>Fungi</taxon>
        <taxon>Dikarya</taxon>
        <taxon>Ascomycota</taxon>
        <taxon>Pezizomycotina</taxon>
        <taxon>Sordariomycetes</taxon>
        <taxon>Sordariomycetidae</taxon>
        <taxon>Sordariales</taxon>
        <taxon>Chaetomiaceae</taxon>
        <taxon>Thermothielavioides</taxon>
        <taxon>Thermothielavioides terrestris</taxon>
    </lineage>
</organism>
<keyword evidence="2 7" id="KW-0378">Hydrolase</keyword>
<protein>
    <recommendedName>
        <fullName evidence="7">Phosphoinositide phospholipase C</fullName>
        <ecNumber evidence="7">3.1.4.11</ecNumber>
    </recommendedName>
</protein>
<accession>G2R3P3</accession>
<dbReference type="STRING" id="578455.G2R3P3"/>
<dbReference type="SMART" id="SM00148">
    <property type="entry name" value="PLCXc"/>
    <property type="match status" value="1"/>
</dbReference>
<dbReference type="SUPFAM" id="SSF49562">
    <property type="entry name" value="C2 domain (Calcium/lipid-binding domain, CaLB)"/>
    <property type="match status" value="1"/>
</dbReference>
<evidence type="ECO:0000256" key="3">
    <source>
        <dbReference type="ARBA" id="ARBA00022963"/>
    </source>
</evidence>
<comment type="function">
    <text evidence="6">The production of the second messenger molecules diacylglycerol (DAG) and inositol 1,4,5-trisphosphate (IP3) is mediated by activated phosphatidylinositol-specific phospholipase C enzymes.</text>
</comment>
<dbReference type="Proteomes" id="UP000008181">
    <property type="component" value="Chromosome 2"/>
</dbReference>
<dbReference type="FunFam" id="3.20.20.190:FF:000039">
    <property type="entry name" value="Phosphoinositide phospholipase C"/>
    <property type="match status" value="1"/>
</dbReference>
<name>G2R3P3_THETT</name>
<evidence type="ECO:0000256" key="7">
    <source>
        <dbReference type="RuleBase" id="RU361133"/>
    </source>
</evidence>
<evidence type="ECO:0000313" key="11">
    <source>
        <dbReference type="Proteomes" id="UP000008181"/>
    </source>
</evidence>
<evidence type="ECO:0000256" key="4">
    <source>
        <dbReference type="ARBA" id="ARBA00023098"/>
    </source>
</evidence>
<dbReference type="PANTHER" id="PTHR10336:SF82">
    <property type="entry name" value="PHOSPHOINOSITIDE PHOSPHOLIPASE C"/>
    <property type="match status" value="1"/>
</dbReference>
<sequence length="690" mass="78446">MCLKLRRQKPKKKSNFIRRMTTFKRGSPDTPSQGRNAILNLIITAGLAVNLKYFTDVNLTLDGPSKTSHECLKRHVKHVYDMARGRDRLLSHDKLVIFLKATQGVEHVGPLKLEHYKFQEFFWLWCNHESAWRAEGRKQVEELDVTRPISNYFISSSHNTYLEGNQWSSDSSADAYRAVLRNGCRCIEIDVWNGPAPRSPSKSPSVGQRRHFSSGSLPRVAGETLDAIMSVRASRQHSRSPSAAQTASLAPDPRESGTTLDPKDLSERLQKSRDSSRSNHQVEPVVHHHGTWTSTVGFREVCRAIRESAFENNPLPIIISLEVGAEREQQEVMVDIMKEEWGELLLDKPLESCDPDQRQPRLEELYNKILIKVKRLSDCRLVNEIERGRSIGIPTIRSKPPICKALASLAIYTHSEHYEDETSLALRTPSHVFSLSEDSFRSLAEDSTKVHKLLAHNREYFMRIYPQGWRVDSSNPDPTFPWRRGAQMVAMNWQKPDDGMMLNDAMFAGTNGWVLKPPDLRSDSSASDLSNVLNVRKRTLDLRITVLAGQCLPLPEDRRRRRGGGGFGFGFAGDAKLRPRVKVELHVDKPHKPSEYARETAPAFTDNPDWGLYPPSLDFLDVKDVVEELSFVKFKVEDTSSNLRGGLVAWACIRLDRLQLGYRCVDLMHPATRQPCNAQLFVKVEKILRE</sequence>
<dbReference type="InterPro" id="IPR001192">
    <property type="entry name" value="PI-PLC_fam"/>
</dbReference>
<dbReference type="EC" id="3.1.4.11" evidence="7"/>
<dbReference type="GO" id="GO:0051209">
    <property type="term" value="P:release of sequestered calcium ion into cytosol"/>
    <property type="evidence" value="ECO:0007669"/>
    <property type="project" value="TreeGrafter"/>
</dbReference>
<evidence type="ECO:0000259" key="9">
    <source>
        <dbReference type="PROSITE" id="PS50008"/>
    </source>
</evidence>
<feature type="region of interest" description="Disordered" evidence="8">
    <location>
        <begin position="232"/>
        <end position="288"/>
    </location>
</feature>
<keyword evidence="5" id="KW-0807">Transducer</keyword>
<dbReference type="AlphaFoldDB" id="G2R3P3"/>
<dbReference type="GO" id="GO:0016042">
    <property type="term" value="P:lipid catabolic process"/>
    <property type="evidence" value="ECO:0007669"/>
    <property type="project" value="UniProtKB-KW"/>
</dbReference>
<dbReference type="eggNOG" id="KOG1265">
    <property type="taxonomic scope" value="Eukaryota"/>
</dbReference>
<dbReference type="InterPro" id="IPR035892">
    <property type="entry name" value="C2_domain_sf"/>
</dbReference>
<evidence type="ECO:0000256" key="2">
    <source>
        <dbReference type="ARBA" id="ARBA00022801"/>
    </source>
</evidence>
<feature type="region of interest" description="Disordered" evidence="8">
    <location>
        <begin position="196"/>
        <end position="216"/>
    </location>
</feature>
<feature type="compositionally biased region" description="Basic and acidic residues" evidence="8">
    <location>
        <begin position="261"/>
        <end position="277"/>
    </location>
</feature>
<dbReference type="CDD" id="cd08598">
    <property type="entry name" value="PI-PLC1c_yeast"/>
    <property type="match status" value="1"/>
</dbReference>
<dbReference type="OrthoDB" id="269822at2759"/>
<evidence type="ECO:0000256" key="8">
    <source>
        <dbReference type="SAM" id="MobiDB-lite"/>
    </source>
</evidence>
<gene>
    <name evidence="10" type="ORF">THITE_111761</name>
</gene>
<dbReference type="GO" id="GO:0004435">
    <property type="term" value="F:phosphatidylinositol-4,5-bisphosphate phospholipase C activity"/>
    <property type="evidence" value="ECO:0007669"/>
    <property type="project" value="UniProtKB-EC"/>
</dbReference>
<keyword evidence="4 7" id="KW-0443">Lipid metabolism</keyword>
<keyword evidence="3 7" id="KW-0442">Lipid degradation</keyword>
<dbReference type="KEGG" id="ttt:THITE_111761"/>
<evidence type="ECO:0000256" key="5">
    <source>
        <dbReference type="ARBA" id="ARBA00023224"/>
    </source>
</evidence>
<feature type="compositionally biased region" description="Polar residues" evidence="8">
    <location>
        <begin position="239"/>
        <end position="248"/>
    </location>
</feature>
<dbReference type="Gene3D" id="3.20.20.190">
    <property type="entry name" value="Phosphatidylinositol (PI) phosphodiesterase"/>
    <property type="match status" value="1"/>
</dbReference>
<dbReference type="PANTHER" id="PTHR10336">
    <property type="entry name" value="PHOSPHOINOSITIDE-SPECIFIC PHOSPHOLIPASE C FAMILY PROTEIN"/>
    <property type="match status" value="1"/>
</dbReference>
<dbReference type="PROSITE" id="PS50007">
    <property type="entry name" value="PIPLC_X_DOMAIN"/>
    <property type="match status" value="1"/>
</dbReference>
<evidence type="ECO:0000256" key="6">
    <source>
        <dbReference type="ARBA" id="ARBA00059664"/>
    </source>
</evidence>
<evidence type="ECO:0000313" key="10">
    <source>
        <dbReference type="EMBL" id="AEO65143.1"/>
    </source>
</evidence>
<evidence type="ECO:0000256" key="1">
    <source>
        <dbReference type="ARBA" id="ARBA00001195"/>
    </source>
</evidence>
<dbReference type="InterPro" id="IPR001711">
    <property type="entry name" value="PLipase_C_Pinositol-sp_Y"/>
</dbReference>
<dbReference type="PRINTS" id="PR00390">
    <property type="entry name" value="PHPHLIPASEC"/>
</dbReference>
<dbReference type="GeneID" id="11517825"/>
<dbReference type="CDD" id="cd00275">
    <property type="entry name" value="C2_PLC_like"/>
    <property type="match status" value="1"/>
</dbReference>
<dbReference type="HOGENOM" id="CLU_002738_3_0_1"/>
<proteinExistence type="predicted"/>
<dbReference type="InterPro" id="IPR017946">
    <property type="entry name" value="PLC-like_Pdiesterase_TIM-brl"/>
</dbReference>
<dbReference type="eggNOG" id="KOG0169">
    <property type="taxonomic scope" value="Eukaryota"/>
</dbReference>
<dbReference type="RefSeq" id="XP_003651479.1">
    <property type="nucleotide sequence ID" value="XM_003651431.1"/>
</dbReference>
<dbReference type="Pfam" id="PF00387">
    <property type="entry name" value="PI-PLC-Y"/>
    <property type="match status" value="1"/>
</dbReference>
<dbReference type="PROSITE" id="PS50008">
    <property type="entry name" value="PIPLC_Y_DOMAIN"/>
    <property type="match status" value="1"/>
</dbReference>
<dbReference type="Gene3D" id="2.60.40.150">
    <property type="entry name" value="C2 domain"/>
    <property type="match status" value="1"/>
</dbReference>